<evidence type="ECO:0000313" key="2">
    <source>
        <dbReference type="Proteomes" id="UP000017837"/>
    </source>
</evidence>
<comment type="caution">
    <text evidence="1">The sequence shown here is derived from an EMBL/GenBank/DDBJ whole genome shotgun (WGS) entry which is preliminary data.</text>
</comment>
<gene>
    <name evidence="1" type="ORF">ABENE_07780</name>
</gene>
<reference evidence="1 2" key="1">
    <citation type="journal article" date="2014" name="Nature">
        <title>Sequential evolution of bacterial morphology by co-option of a developmental regulator.</title>
        <authorList>
            <person name="Jiang C."/>
            <person name="Brown P.J."/>
            <person name="Ducret A."/>
            <person name="Brun Y.V."/>
        </authorList>
    </citation>
    <scope>NUCLEOTIDE SEQUENCE [LARGE SCALE GENOMIC DNA]</scope>
    <source>
        <strain evidence="1 2">DSM 16100</strain>
    </source>
</reference>
<accession>V4PEZ3</accession>
<evidence type="ECO:0000313" key="1">
    <source>
        <dbReference type="EMBL" id="ESQ92527.1"/>
    </source>
</evidence>
<dbReference type="AlphaFoldDB" id="V4PEZ3"/>
<protein>
    <submittedName>
        <fullName evidence="1">Uncharacterized protein</fullName>
    </submittedName>
</protein>
<organism evidence="1 2">
    <name type="scientific">Asticcacaulis benevestitus DSM 16100 = ATCC BAA-896</name>
    <dbReference type="NCBI Taxonomy" id="1121022"/>
    <lineage>
        <taxon>Bacteria</taxon>
        <taxon>Pseudomonadati</taxon>
        <taxon>Pseudomonadota</taxon>
        <taxon>Alphaproteobacteria</taxon>
        <taxon>Caulobacterales</taxon>
        <taxon>Caulobacteraceae</taxon>
        <taxon>Asticcacaulis</taxon>
    </lineage>
</organism>
<sequence length="342" mass="37179">MVKPYEDHQPLSSAIDRFESHTIGSIIILQKALERTHMGEAKRRRLSVEKAACLCGSGRAAKTCCLTGAGWRRMPARLGLHALSAGQALNKCYMNALGSCEGKISGEHLISESVMDILSSEGEFTISGTPWLKPNEVKAVGFKSLTANCLCQRHNSALSPLDAAAKDFFSALKSNFEGNSGTVDSLISGHDIERWLLKTLKALAVSRNLAIDNERIAGEFASDIRLLDLLDDPTSWPDGTGLYCIMKPGDLTENHSRFQIAPLTTDSGSLRGLATNMLGLHFLLLLEPLDRARNPDFSLAVFRPGEIIVRHPTARCRIVISWSDGAVHDGSLTLEPVQDSVS</sequence>
<dbReference type="eggNOG" id="ENOG5033DK2">
    <property type="taxonomic scope" value="Bacteria"/>
</dbReference>
<keyword evidence="2" id="KW-1185">Reference proteome</keyword>
<dbReference type="PATRIC" id="fig|1121022.4.peg.1564"/>
<dbReference type="Proteomes" id="UP000017837">
    <property type="component" value="Unassembled WGS sequence"/>
</dbReference>
<dbReference type="EMBL" id="AWGB01000012">
    <property type="protein sequence ID" value="ESQ92527.1"/>
    <property type="molecule type" value="Genomic_DNA"/>
</dbReference>
<name>V4PEZ3_9CAUL</name>
<proteinExistence type="predicted"/>